<evidence type="ECO:0000313" key="2">
    <source>
        <dbReference type="EMBL" id="MBC9130818.1"/>
    </source>
</evidence>
<feature type="domain" description="Invasin" evidence="1">
    <location>
        <begin position="288"/>
        <end position="336"/>
    </location>
</feature>
<dbReference type="SUPFAM" id="SSF49373">
    <property type="entry name" value="Invasin/intimin cell-adhesion fragments"/>
    <property type="match status" value="1"/>
</dbReference>
<sequence>MEIYKNNTSPNFIKLNYIIKLLTVIAPKLIYQIPPVLLLLVFSNINIANALISSTSSKSIQGNPPEFFITDSVKNKLGFTYNQTDYSESIGNIQSDSILYFDNPMTNLNDFKMKTFFTERQAINDSTGEYYDVDGDGFADIPVTQELTFIWRDNNQRQIDANDYQNVGCHNNKYAMPLTLEIISKNIQVHTKYGHPNTSDPVQQASIIKAYQLAFVGMCYAKPNSLIVDPTTQWRSIKADYSDADAWNLTGIGINGAKQDQPNERFGGGYTADYVANLGYKVKPTVSDKTFPTTGFEGAQFQLVMGGSQEDYNYSISYNNGAFTVDKIGMITFVDKSQPEDEIIITATLKSDPNYTFKYKFKISLWVYPGELITSEAENQVKQFSERCTKKNKSLVGRNDLNANTWYSKNSLDFDKTPSDINVQNRDIQFNVFIRGIGNGVAGEWGRLVPNTYPKSKWVSGWFFVNETRKNSSGKDEAIIVSVLDGMISYMSSWSRSTGFRDRSYACK</sequence>
<protein>
    <recommendedName>
        <fullName evidence="1">Invasin domain-containing protein</fullName>
    </recommendedName>
</protein>
<dbReference type="RefSeq" id="WP_187755268.1">
    <property type="nucleotide sequence ID" value="NZ_JABURY010000014.1"/>
</dbReference>
<accession>A0ABR7QXX8</accession>
<reference evidence="2 3" key="1">
    <citation type="submission" date="2020-06" db="EMBL/GenBank/DDBJ databases">
        <title>Frischella cerana isolated from Apis cerana gut homogenate.</title>
        <authorList>
            <person name="Wolter L.A."/>
            <person name="Suenami S."/>
            <person name="Miyazaki R."/>
        </authorList>
    </citation>
    <scope>NUCLEOTIDE SEQUENCE [LARGE SCALE GENOMIC DNA]</scope>
    <source>
        <strain evidence="2 3">Ac13</strain>
    </source>
</reference>
<proteinExistence type="predicted"/>
<dbReference type="Gene3D" id="2.60.40.1080">
    <property type="match status" value="1"/>
</dbReference>
<evidence type="ECO:0000313" key="3">
    <source>
        <dbReference type="Proteomes" id="UP000651208"/>
    </source>
</evidence>
<gene>
    <name evidence="2" type="ORF">FcAc13_05790</name>
</gene>
<dbReference type="InterPro" id="IPR008964">
    <property type="entry name" value="Invasin/intimin_cell_adhesion"/>
</dbReference>
<name>A0ABR7QXX8_9GAMM</name>
<dbReference type="Proteomes" id="UP000651208">
    <property type="component" value="Unassembled WGS sequence"/>
</dbReference>
<dbReference type="InterPro" id="IPR048658">
    <property type="entry name" value="Invasin_D4"/>
</dbReference>
<dbReference type="Pfam" id="PF21764">
    <property type="entry name" value="Invasin_D4"/>
    <property type="match status" value="1"/>
</dbReference>
<organism evidence="2 3">
    <name type="scientific">Frischella japonica</name>
    <dbReference type="NCBI Taxonomy" id="2741544"/>
    <lineage>
        <taxon>Bacteria</taxon>
        <taxon>Pseudomonadati</taxon>
        <taxon>Pseudomonadota</taxon>
        <taxon>Gammaproteobacteria</taxon>
        <taxon>Orbales</taxon>
        <taxon>Orbaceae</taxon>
        <taxon>Frischella</taxon>
    </lineage>
</organism>
<comment type="caution">
    <text evidence="2">The sequence shown here is derived from an EMBL/GenBank/DDBJ whole genome shotgun (WGS) entry which is preliminary data.</text>
</comment>
<evidence type="ECO:0000259" key="1">
    <source>
        <dbReference type="Pfam" id="PF21764"/>
    </source>
</evidence>
<dbReference type="EMBL" id="JABURY010000014">
    <property type="protein sequence ID" value="MBC9130818.1"/>
    <property type="molecule type" value="Genomic_DNA"/>
</dbReference>
<keyword evidence="3" id="KW-1185">Reference proteome</keyword>